<evidence type="ECO:0000313" key="4">
    <source>
        <dbReference type="EMBL" id="ULT82072.1"/>
    </source>
</evidence>
<evidence type="ECO:0000256" key="2">
    <source>
        <dbReference type="ARBA" id="ARBA00022741"/>
    </source>
</evidence>
<comment type="similarity">
    <text evidence="1">Belongs to the heat shock protein 70 family.</text>
</comment>
<dbReference type="Proteomes" id="UP000827892">
    <property type="component" value="Chromosome X"/>
</dbReference>
<dbReference type="InterPro" id="IPR043129">
    <property type="entry name" value="ATPase_NBD"/>
</dbReference>
<dbReference type="FunFam" id="3.30.420.40:FF:000125">
    <property type="entry name" value="Chaperone protein DnaK 1"/>
    <property type="match status" value="1"/>
</dbReference>
<protein>
    <submittedName>
        <fullName evidence="4">Uncharacterized protein</fullName>
    </submittedName>
</protein>
<dbReference type="Gene3D" id="3.30.420.40">
    <property type="match status" value="2"/>
</dbReference>
<keyword evidence="3" id="KW-0067">ATP-binding</keyword>
<evidence type="ECO:0000256" key="1">
    <source>
        <dbReference type="ARBA" id="ARBA00007381"/>
    </source>
</evidence>
<evidence type="ECO:0000313" key="5">
    <source>
        <dbReference type="Proteomes" id="UP000827892"/>
    </source>
</evidence>
<dbReference type="GO" id="GO:0005524">
    <property type="term" value="F:ATP binding"/>
    <property type="evidence" value="ECO:0007669"/>
    <property type="project" value="UniProtKB-KW"/>
</dbReference>
<keyword evidence="2" id="KW-0547">Nucleotide-binding</keyword>
<dbReference type="Pfam" id="PF00012">
    <property type="entry name" value="HSP70"/>
    <property type="match status" value="1"/>
</dbReference>
<dbReference type="InterPro" id="IPR013126">
    <property type="entry name" value="Hsp_70_fam"/>
</dbReference>
<sequence>MKSFYDGEDFYETLIRTKFDKLNMDLYRAIIQKEPSHGINPDEAVAYGAAIQGASGGVELKGSGNNQAVYREKDIKQKKATSSVHVS</sequence>
<dbReference type="EMBL" id="CP090896">
    <property type="protein sequence ID" value="ULT82072.1"/>
    <property type="molecule type" value="Genomic_DNA"/>
</dbReference>
<dbReference type="AlphaFoldDB" id="A0AAE8ZPT6"/>
<reference evidence="4 5" key="1">
    <citation type="submission" date="2022-05" db="EMBL/GenBank/DDBJ databases">
        <title>Chromosome-level reference genomes for two strains of Caenorhabditis briggsae: an improved platform for comparative genomics.</title>
        <authorList>
            <person name="Stevens L."/>
            <person name="Andersen E.C."/>
        </authorList>
    </citation>
    <scope>NUCLEOTIDE SEQUENCE [LARGE SCALE GENOMIC DNA]</scope>
    <source>
        <strain evidence="4">QX1410_ONT</strain>
        <tissue evidence="4">Whole-organism</tissue>
    </source>
</reference>
<accession>A0AAE8ZPT6</accession>
<organism evidence="4 5">
    <name type="scientific">Caenorhabditis briggsae</name>
    <dbReference type="NCBI Taxonomy" id="6238"/>
    <lineage>
        <taxon>Eukaryota</taxon>
        <taxon>Metazoa</taxon>
        <taxon>Ecdysozoa</taxon>
        <taxon>Nematoda</taxon>
        <taxon>Chromadorea</taxon>
        <taxon>Rhabditida</taxon>
        <taxon>Rhabditina</taxon>
        <taxon>Rhabditomorpha</taxon>
        <taxon>Rhabditoidea</taxon>
        <taxon>Rhabditidae</taxon>
        <taxon>Peloderinae</taxon>
        <taxon>Caenorhabditis</taxon>
    </lineage>
</organism>
<evidence type="ECO:0000256" key="3">
    <source>
        <dbReference type="ARBA" id="ARBA00022840"/>
    </source>
</evidence>
<gene>
    <name evidence="4" type="ORF">L3Y34_011794</name>
</gene>
<name>A0AAE8ZPT6_CAEBR</name>
<dbReference type="SUPFAM" id="SSF53067">
    <property type="entry name" value="Actin-like ATPase domain"/>
    <property type="match status" value="1"/>
</dbReference>
<proteinExistence type="inferred from homology"/>
<dbReference type="GO" id="GO:0140662">
    <property type="term" value="F:ATP-dependent protein folding chaperone"/>
    <property type="evidence" value="ECO:0007669"/>
    <property type="project" value="InterPro"/>
</dbReference>